<dbReference type="OrthoDB" id="1722001at2759"/>
<feature type="repeat" description="ANK" evidence="6">
    <location>
        <begin position="61"/>
        <end position="93"/>
    </location>
</feature>
<keyword evidence="6" id="KW-0040">ANK repeat</keyword>
<dbReference type="PANTHER" id="PTHR45743:SF44">
    <property type="entry name" value="POTASSIUM CHANNEL"/>
    <property type="match status" value="1"/>
</dbReference>
<keyword evidence="1" id="KW-0633">Potassium transport</keyword>
<accession>A0A2G2WJD3</accession>
<comment type="caution">
    <text evidence="7">The sequence shown here is derived from an EMBL/GenBank/DDBJ whole genome shotgun (WGS) entry which is preliminary data.</text>
</comment>
<gene>
    <name evidence="7" type="ORF">CQW23_14515</name>
</gene>
<reference evidence="7 8" key="1">
    <citation type="journal article" date="2017" name="Genome Biol.">
        <title>New reference genome sequences of hot pepper reveal the massive evolution of plant disease-resistance genes by retroduplication.</title>
        <authorList>
            <person name="Kim S."/>
            <person name="Park J."/>
            <person name="Yeom S.I."/>
            <person name="Kim Y.M."/>
            <person name="Seo E."/>
            <person name="Kim K.T."/>
            <person name="Kim M.S."/>
            <person name="Lee J.M."/>
            <person name="Cheong K."/>
            <person name="Shin H.S."/>
            <person name="Kim S.B."/>
            <person name="Han K."/>
            <person name="Lee J."/>
            <person name="Park M."/>
            <person name="Lee H.A."/>
            <person name="Lee H.Y."/>
            <person name="Lee Y."/>
            <person name="Oh S."/>
            <person name="Lee J.H."/>
            <person name="Choi E."/>
            <person name="Choi E."/>
            <person name="Lee S.E."/>
            <person name="Jeon J."/>
            <person name="Kim H."/>
            <person name="Choi G."/>
            <person name="Song H."/>
            <person name="Lee J."/>
            <person name="Lee S.C."/>
            <person name="Kwon J.K."/>
            <person name="Lee H.Y."/>
            <person name="Koo N."/>
            <person name="Hong Y."/>
            <person name="Kim R.W."/>
            <person name="Kang W.H."/>
            <person name="Huh J.H."/>
            <person name="Kang B.C."/>
            <person name="Yang T.J."/>
            <person name="Lee Y.H."/>
            <person name="Bennetzen J.L."/>
            <person name="Choi D."/>
        </authorList>
    </citation>
    <scope>NUCLEOTIDE SEQUENCE [LARGE SCALE GENOMIC DNA]</scope>
    <source>
        <strain evidence="8">cv. PBC81</strain>
    </source>
</reference>
<dbReference type="SMART" id="SM00248">
    <property type="entry name" value="ANK"/>
    <property type="match status" value="2"/>
</dbReference>
<keyword evidence="3" id="KW-0813">Transport</keyword>
<keyword evidence="4" id="KW-0630">Potassium</keyword>
<dbReference type="AlphaFoldDB" id="A0A2G2WJD3"/>
<dbReference type="SUPFAM" id="SSF48403">
    <property type="entry name" value="Ankyrin repeat"/>
    <property type="match status" value="1"/>
</dbReference>
<dbReference type="InterPro" id="IPR002110">
    <property type="entry name" value="Ankyrin_rpt"/>
</dbReference>
<keyword evidence="3" id="KW-0851">Voltage-gated channel</keyword>
<dbReference type="InterPro" id="IPR045319">
    <property type="entry name" value="KAT/AKT"/>
</dbReference>
<proteinExistence type="predicted"/>
<dbReference type="PANTHER" id="PTHR45743">
    <property type="entry name" value="POTASSIUM CHANNEL AKT1"/>
    <property type="match status" value="1"/>
</dbReference>
<keyword evidence="2" id="KW-0631">Potassium channel</keyword>
<feature type="repeat" description="ANK" evidence="6">
    <location>
        <begin position="28"/>
        <end position="60"/>
    </location>
</feature>
<dbReference type="PROSITE" id="PS50088">
    <property type="entry name" value="ANK_REPEAT"/>
    <property type="match status" value="2"/>
</dbReference>
<evidence type="ECO:0000256" key="4">
    <source>
        <dbReference type="ARBA" id="ARBA00022958"/>
    </source>
</evidence>
<reference evidence="8" key="2">
    <citation type="journal article" date="2017" name="J. Anim. Genet.">
        <title>Multiple reference genome sequences of hot pepper reveal the massive evolution of plant disease resistance genes by retroduplication.</title>
        <authorList>
            <person name="Kim S."/>
            <person name="Park J."/>
            <person name="Yeom S.-I."/>
            <person name="Kim Y.-M."/>
            <person name="Seo E."/>
            <person name="Kim K.-T."/>
            <person name="Kim M.-S."/>
            <person name="Lee J.M."/>
            <person name="Cheong K."/>
            <person name="Shin H.-S."/>
            <person name="Kim S.-B."/>
            <person name="Han K."/>
            <person name="Lee J."/>
            <person name="Park M."/>
            <person name="Lee H.-A."/>
            <person name="Lee H.-Y."/>
            <person name="Lee Y."/>
            <person name="Oh S."/>
            <person name="Lee J.H."/>
            <person name="Choi E."/>
            <person name="Choi E."/>
            <person name="Lee S.E."/>
            <person name="Jeon J."/>
            <person name="Kim H."/>
            <person name="Choi G."/>
            <person name="Song H."/>
            <person name="Lee J."/>
            <person name="Lee S.-C."/>
            <person name="Kwon J.-K."/>
            <person name="Lee H.-Y."/>
            <person name="Koo N."/>
            <person name="Hong Y."/>
            <person name="Kim R.W."/>
            <person name="Kang W.-H."/>
            <person name="Huh J.H."/>
            <person name="Kang B.-C."/>
            <person name="Yang T.-J."/>
            <person name="Lee Y.-H."/>
            <person name="Bennetzen J.L."/>
            <person name="Choi D."/>
        </authorList>
    </citation>
    <scope>NUCLEOTIDE SEQUENCE [LARGE SCALE GENOMIC DNA]</scope>
    <source>
        <strain evidence="8">cv. PBC81</strain>
    </source>
</reference>
<keyword evidence="8" id="KW-1185">Reference proteome</keyword>
<evidence type="ECO:0000256" key="1">
    <source>
        <dbReference type="ARBA" id="ARBA00022538"/>
    </source>
</evidence>
<protein>
    <submittedName>
        <fullName evidence="7">Potassium channel SKOR</fullName>
    </submittedName>
</protein>
<name>A0A2G2WJD3_CAPBA</name>
<dbReference type="PROSITE" id="PS50297">
    <property type="entry name" value="ANK_REP_REGION"/>
    <property type="match status" value="1"/>
</dbReference>
<evidence type="ECO:0000256" key="5">
    <source>
        <dbReference type="ARBA" id="ARBA00023303"/>
    </source>
</evidence>
<sequence length="260" mass="28171">MPLLEAIKSGHDRVASLLVKGALLNIKNADSFLYTVIAKGDSDLLRKLLSNGVDPNTKDYNQRMPLHVAATQGQYSIAKLLLGAGASVFSKDRLSGNIYFCHVSDGKTLQLMKQEISYESRGAVGTQNDSKSPASAPYLVHPQSQVLGRDRDHDWASNRDATIATLVFYHDTPGRREIRLTAREHAIPFKSPEGSIFLNLGVGKKGVIDVASEGLGIKDPSIKPESNSFPILKAPSTSLRTSLPYLKEALPGEESGQSES</sequence>
<evidence type="ECO:0000313" key="8">
    <source>
        <dbReference type="Proteomes" id="UP000224567"/>
    </source>
</evidence>
<organism evidence="7 8">
    <name type="scientific">Capsicum baccatum</name>
    <name type="common">Peruvian pepper</name>
    <dbReference type="NCBI Taxonomy" id="33114"/>
    <lineage>
        <taxon>Eukaryota</taxon>
        <taxon>Viridiplantae</taxon>
        <taxon>Streptophyta</taxon>
        <taxon>Embryophyta</taxon>
        <taxon>Tracheophyta</taxon>
        <taxon>Spermatophyta</taxon>
        <taxon>Magnoliopsida</taxon>
        <taxon>eudicotyledons</taxon>
        <taxon>Gunneridae</taxon>
        <taxon>Pentapetalae</taxon>
        <taxon>asterids</taxon>
        <taxon>lamiids</taxon>
        <taxon>Solanales</taxon>
        <taxon>Solanaceae</taxon>
        <taxon>Solanoideae</taxon>
        <taxon>Capsiceae</taxon>
        <taxon>Capsicum</taxon>
    </lineage>
</organism>
<evidence type="ECO:0000256" key="6">
    <source>
        <dbReference type="PROSITE-ProRule" id="PRU00023"/>
    </source>
</evidence>
<dbReference type="EMBL" id="MLFT02000006">
    <property type="protein sequence ID" value="PHT45357.1"/>
    <property type="molecule type" value="Genomic_DNA"/>
</dbReference>
<keyword evidence="5 7" id="KW-0407">Ion channel</keyword>
<dbReference type="Pfam" id="PF12796">
    <property type="entry name" value="Ank_2"/>
    <property type="match status" value="1"/>
</dbReference>
<dbReference type="GO" id="GO:0005249">
    <property type="term" value="F:voltage-gated potassium channel activity"/>
    <property type="evidence" value="ECO:0007669"/>
    <property type="project" value="InterPro"/>
</dbReference>
<dbReference type="Proteomes" id="UP000224567">
    <property type="component" value="Unassembled WGS sequence"/>
</dbReference>
<keyword evidence="3" id="KW-0406">Ion transport</keyword>
<dbReference type="InterPro" id="IPR036770">
    <property type="entry name" value="Ankyrin_rpt-contain_sf"/>
</dbReference>
<evidence type="ECO:0000256" key="3">
    <source>
        <dbReference type="ARBA" id="ARBA00022882"/>
    </source>
</evidence>
<dbReference type="Gene3D" id="1.25.40.20">
    <property type="entry name" value="Ankyrin repeat-containing domain"/>
    <property type="match status" value="1"/>
</dbReference>
<dbReference type="GO" id="GO:0034702">
    <property type="term" value="C:monoatomic ion channel complex"/>
    <property type="evidence" value="ECO:0007669"/>
    <property type="project" value="UniProtKB-KW"/>
</dbReference>
<evidence type="ECO:0000313" key="7">
    <source>
        <dbReference type="EMBL" id="PHT45357.1"/>
    </source>
</evidence>
<evidence type="ECO:0000256" key="2">
    <source>
        <dbReference type="ARBA" id="ARBA00022826"/>
    </source>
</evidence>